<gene>
    <name evidence="2" type="ORF">SCHPADRAFT_1002395</name>
</gene>
<evidence type="ECO:0000256" key="1">
    <source>
        <dbReference type="SAM" id="Coils"/>
    </source>
</evidence>
<dbReference type="AlphaFoldDB" id="A0A0H2R4T3"/>
<protein>
    <submittedName>
        <fullName evidence="2">Uncharacterized protein</fullName>
    </submittedName>
</protein>
<keyword evidence="3" id="KW-1185">Reference proteome</keyword>
<evidence type="ECO:0000313" key="2">
    <source>
        <dbReference type="EMBL" id="KLO06357.1"/>
    </source>
</evidence>
<reference evidence="2 3" key="1">
    <citation type="submission" date="2015-04" db="EMBL/GenBank/DDBJ databases">
        <title>Complete genome sequence of Schizopora paradoxa KUC8140, a cosmopolitan wood degrader in East Asia.</title>
        <authorList>
            <consortium name="DOE Joint Genome Institute"/>
            <person name="Min B."/>
            <person name="Park H."/>
            <person name="Jang Y."/>
            <person name="Kim J.-J."/>
            <person name="Kim K.H."/>
            <person name="Pangilinan J."/>
            <person name="Lipzen A."/>
            <person name="Riley R."/>
            <person name="Grigoriev I.V."/>
            <person name="Spatafora J.W."/>
            <person name="Choi I.-G."/>
        </authorList>
    </citation>
    <scope>NUCLEOTIDE SEQUENCE [LARGE SCALE GENOMIC DNA]</scope>
    <source>
        <strain evidence="2 3">KUC8140</strain>
    </source>
</reference>
<dbReference type="InParanoid" id="A0A0H2R4T3"/>
<proteinExistence type="predicted"/>
<dbReference type="EMBL" id="KQ086214">
    <property type="protein sequence ID" value="KLO06357.1"/>
    <property type="molecule type" value="Genomic_DNA"/>
</dbReference>
<accession>A0A0H2R4T3</accession>
<sequence>MSDPNPPEDQAFHPRPLVLSCYSAGFLHDTLRKRLPDLPSLPDGGPKMTYAFGLSFVYEKEAVEDISIDWPQFRSRFLQDVKTVGISGGPPSKKHDNVYKTSDETVFIHWHWENTRLEQMISRRNNCMRDAGNVKSSSHRSTITNAIVSCGISKIYVHKIFAIDKTGPVEGDLLDWLPSGYHHKYEDCDLVFSGGNVINRNVPKSEGNSVNNACARCNSTSSREEIIDSERASTNVRKRTSTRSGDCSEDEDNDALVAVKKRARYAVEESLSCNLGGEEGMNNEHTIVKIEDIKVRVVDGEALAQKSRPRNPNPIMDVRLRAPQLEFGPRLGSSSYSVDMFFTNMENVRSEFEAMRNENERLKLELQAERQRREQAEEAVAAVRKAVSAA</sequence>
<dbReference type="Proteomes" id="UP000053477">
    <property type="component" value="Unassembled WGS sequence"/>
</dbReference>
<organism evidence="2 3">
    <name type="scientific">Schizopora paradoxa</name>
    <dbReference type="NCBI Taxonomy" id="27342"/>
    <lineage>
        <taxon>Eukaryota</taxon>
        <taxon>Fungi</taxon>
        <taxon>Dikarya</taxon>
        <taxon>Basidiomycota</taxon>
        <taxon>Agaricomycotina</taxon>
        <taxon>Agaricomycetes</taxon>
        <taxon>Hymenochaetales</taxon>
        <taxon>Schizoporaceae</taxon>
        <taxon>Schizopora</taxon>
    </lineage>
</organism>
<keyword evidence="1" id="KW-0175">Coiled coil</keyword>
<feature type="coiled-coil region" evidence="1">
    <location>
        <begin position="345"/>
        <end position="386"/>
    </location>
</feature>
<name>A0A0H2R4T3_9AGAM</name>
<evidence type="ECO:0000313" key="3">
    <source>
        <dbReference type="Proteomes" id="UP000053477"/>
    </source>
</evidence>